<name>A0A8T1DNL6_9STRA</name>
<dbReference type="AlphaFoldDB" id="A0A8T1DNL6"/>
<dbReference type="Proteomes" id="UP000736787">
    <property type="component" value="Unassembled WGS sequence"/>
</dbReference>
<reference evidence="1" key="1">
    <citation type="submission" date="2018-10" db="EMBL/GenBank/DDBJ databases">
        <title>Effector identification in a new, highly contiguous assembly of the strawberry crown rot pathogen Phytophthora cactorum.</title>
        <authorList>
            <person name="Armitage A.D."/>
            <person name="Nellist C.F."/>
            <person name="Bates H."/>
            <person name="Vickerstaff R.J."/>
            <person name="Harrison R.J."/>
        </authorList>
    </citation>
    <scope>NUCLEOTIDE SEQUENCE</scope>
    <source>
        <strain evidence="1">4040</strain>
    </source>
</reference>
<dbReference type="Gene3D" id="3.30.70.270">
    <property type="match status" value="1"/>
</dbReference>
<evidence type="ECO:0000313" key="2">
    <source>
        <dbReference type="Proteomes" id="UP000736787"/>
    </source>
</evidence>
<sequence length="142" mass="15559">MGSVAHHVVGSAAVLVRQSQAGLSLKANGVRPKTSLVNSVAKFPVPAEVKAVKRFVHLTCYYRQFVPKFESRAAPLTKLLRKGAEWHWGEDQHTAFEDMKSKLAKRPILAYPAFTLADDVSQTGLAASLILIRARASNHGIR</sequence>
<dbReference type="EMBL" id="RCMK01000231">
    <property type="protein sequence ID" value="KAG2942266.1"/>
    <property type="molecule type" value="Genomic_DNA"/>
</dbReference>
<evidence type="ECO:0000313" key="1">
    <source>
        <dbReference type="EMBL" id="KAG2942266.1"/>
    </source>
</evidence>
<dbReference type="FunFam" id="3.30.70.270:FF:000020">
    <property type="entry name" value="Transposon Tf2-6 polyprotein-like Protein"/>
    <property type="match status" value="1"/>
</dbReference>
<proteinExistence type="predicted"/>
<dbReference type="PANTHER" id="PTHR33064">
    <property type="entry name" value="POL PROTEIN"/>
    <property type="match status" value="1"/>
</dbReference>
<dbReference type="InterPro" id="IPR043128">
    <property type="entry name" value="Rev_trsase/Diguanyl_cyclase"/>
</dbReference>
<accession>A0A8T1DNL6</accession>
<dbReference type="VEuPathDB" id="FungiDB:PC110_g13714"/>
<dbReference type="InterPro" id="IPR051320">
    <property type="entry name" value="Viral_Replic_Matur_Polypro"/>
</dbReference>
<dbReference type="SUPFAM" id="SSF56672">
    <property type="entry name" value="DNA/RNA polymerases"/>
    <property type="match status" value="1"/>
</dbReference>
<organism evidence="1 2">
    <name type="scientific">Phytophthora cactorum</name>
    <dbReference type="NCBI Taxonomy" id="29920"/>
    <lineage>
        <taxon>Eukaryota</taxon>
        <taxon>Sar</taxon>
        <taxon>Stramenopiles</taxon>
        <taxon>Oomycota</taxon>
        <taxon>Peronosporomycetes</taxon>
        <taxon>Peronosporales</taxon>
        <taxon>Peronosporaceae</taxon>
        <taxon>Phytophthora</taxon>
    </lineage>
</organism>
<gene>
    <name evidence="1" type="ORF">PC117_g9834</name>
</gene>
<dbReference type="PANTHER" id="PTHR33064:SF37">
    <property type="entry name" value="RIBONUCLEASE H"/>
    <property type="match status" value="1"/>
</dbReference>
<evidence type="ECO:0008006" key="3">
    <source>
        <dbReference type="Google" id="ProtNLM"/>
    </source>
</evidence>
<dbReference type="InterPro" id="IPR043502">
    <property type="entry name" value="DNA/RNA_pol_sf"/>
</dbReference>
<protein>
    <recommendedName>
        <fullName evidence="3">Reverse transcriptase/retrotransposon-derived protein RNase H-like domain-containing protein</fullName>
    </recommendedName>
</protein>
<comment type="caution">
    <text evidence="1">The sequence shown here is derived from an EMBL/GenBank/DDBJ whole genome shotgun (WGS) entry which is preliminary data.</text>
</comment>